<dbReference type="InterPro" id="IPR036404">
    <property type="entry name" value="Jacalin-like_lectin_dom_sf"/>
</dbReference>
<dbReference type="Proteomes" id="UP001189429">
    <property type="component" value="Unassembled WGS sequence"/>
</dbReference>
<sequence>MSSATKLDATRRNMERALKEYCPEKLLKEGSVHSCTEVTNDTEATADDKTCLAKVWGGGGPNGVPFDDSAKWVELNGLFSGLRVSQITYGSHRWVDSIQLELGLGDTKWALQPHGGTGGVTGTLTFSEDQRIVAVDLRYEKYIDNVHFWTDDGMEHIVGGPGGSYTKTVNFKEAVLNATGRLPESAWLVGLYGHSEKYMDSLGFYVAYTCSSSELPGPAGLARTPGQLASGVATAGPSREPSPSALRLVDVR</sequence>
<dbReference type="EMBL" id="CAUYUJ010003470">
    <property type="protein sequence ID" value="CAK0805478.1"/>
    <property type="molecule type" value="Genomic_DNA"/>
</dbReference>
<reference evidence="3" key="1">
    <citation type="submission" date="2023-10" db="EMBL/GenBank/DDBJ databases">
        <authorList>
            <person name="Chen Y."/>
            <person name="Shah S."/>
            <person name="Dougan E. K."/>
            <person name="Thang M."/>
            <person name="Chan C."/>
        </authorList>
    </citation>
    <scope>NUCLEOTIDE SEQUENCE [LARGE SCALE GENOMIC DNA]</scope>
</reference>
<dbReference type="SUPFAM" id="SSF51101">
    <property type="entry name" value="Mannose-binding lectins"/>
    <property type="match status" value="1"/>
</dbReference>
<feature type="domain" description="Jacalin-type lectin" evidence="2">
    <location>
        <begin position="52"/>
        <end position="208"/>
    </location>
</feature>
<evidence type="ECO:0000259" key="2">
    <source>
        <dbReference type="PROSITE" id="PS51752"/>
    </source>
</evidence>
<name>A0ABN9QHI6_9DINO</name>
<dbReference type="Pfam" id="PF01419">
    <property type="entry name" value="Jacalin"/>
    <property type="match status" value="1"/>
</dbReference>
<dbReference type="Gene3D" id="2.100.10.30">
    <property type="entry name" value="Jacalin-like lectin domain"/>
    <property type="match status" value="1"/>
</dbReference>
<dbReference type="SMART" id="SM00915">
    <property type="entry name" value="Jacalin"/>
    <property type="match status" value="1"/>
</dbReference>
<dbReference type="InterPro" id="IPR001229">
    <property type="entry name" value="Jacalin-like_lectin_dom"/>
</dbReference>
<protein>
    <recommendedName>
        <fullName evidence="2">Jacalin-type lectin domain-containing protein</fullName>
    </recommendedName>
</protein>
<feature type="region of interest" description="Disordered" evidence="1">
    <location>
        <begin position="228"/>
        <end position="252"/>
    </location>
</feature>
<accession>A0ABN9QHI6</accession>
<organism evidence="3 4">
    <name type="scientific">Prorocentrum cordatum</name>
    <dbReference type="NCBI Taxonomy" id="2364126"/>
    <lineage>
        <taxon>Eukaryota</taxon>
        <taxon>Sar</taxon>
        <taxon>Alveolata</taxon>
        <taxon>Dinophyceae</taxon>
        <taxon>Prorocentrales</taxon>
        <taxon>Prorocentraceae</taxon>
        <taxon>Prorocentrum</taxon>
    </lineage>
</organism>
<proteinExistence type="predicted"/>
<evidence type="ECO:0000313" key="3">
    <source>
        <dbReference type="EMBL" id="CAK0805478.1"/>
    </source>
</evidence>
<evidence type="ECO:0000256" key="1">
    <source>
        <dbReference type="SAM" id="MobiDB-lite"/>
    </source>
</evidence>
<comment type="caution">
    <text evidence="3">The sequence shown here is derived from an EMBL/GenBank/DDBJ whole genome shotgun (WGS) entry which is preliminary data.</text>
</comment>
<keyword evidence="4" id="KW-1185">Reference proteome</keyword>
<gene>
    <name evidence="3" type="ORF">PCOR1329_LOCUS11974</name>
</gene>
<evidence type="ECO:0000313" key="4">
    <source>
        <dbReference type="Proteomes" id="UP001189429"/>
    </source>
</evidence>
<dbReference type="PROSITE" id="PS51752">
    <property type="entry name" value="JACALIN_LECTIN"/>
    <property type="match status" value="1"/>
</dbReference>